<organism evidence="8 9">
    <name type="scientific">Papaver nudicaule</name>
    <name type="common">Iceland poppy</name>
    <dbReference type="NCBI Taxonomy" id="74823"/>
    <lineage>
        <taxon>Eukaryota</taxon>
        <taxon>Viridiplantae</taxon>
        <taxon>Streptophyta</taxon>
        <taxon>Embryophyta</taxon>
        <taxon>Tracheophyta</taxon>
        <taxon>Spermatophyta</taxon>
        <taxon>Magnoliopsida</taxon>
        <taxon>Ranunculales</taxon>
        <taxon>Papaveraceae</taxon>
        <taxon>Papaveroideae</taxon>
        <taxon>Papaver</taxon>
    </lineage>
</organism>
<sequence length="52" mass="6129">IRTWKHWEDSIAQDKYDTEKALNKVTHVRQHAFIKDHLLICGINDSAILGWL</sequence>
<dbReference type="GO" id="GO:0016020">
    <property type="term" value="C:membrane"/>
    <property type="evidence" value="ECO:0007669"/>
    <property type="project" value="UniProtKB-SubCell"/>
</dbReference>
<dbReference type="EMBL" id="JAJJMA010092630">
    <property type="protein sequence ID" value="MCL7029653.1"/>
    <property type="molecule type" value="Genomic_DNA"/>
</dbReference>
<keyword evidence="9" id="KW-1185">Reference proteome</keyword>
<name>A0AA41SAR5_PAPNU</name>
<evidence type="ECO:0000256" key="1">
    <source>
        <dbReference type="ARBA" id="ARBA00004141"/>
    </source>
</evidence>
<keyword evidence="5" id="KW-1133">Transmembrane helix</keyword>
<reference evidence="8" key="1">
    <citation type="submission" date="2022-03" db="EMBL/GenBank/DDBJ databases">
        <title>A functionally conserved STORR gene fusion in Papaver species that diverged 16.8 million years ago.</title>
        <authorList>
            <person name="Catania T."/>
        </authorList>
    </citation>
    <scope>NUCLEOTIDE SEQUENCE</scope>
    <source>
        <strain evidence="8">S-191538</strain>
    </source>
</reference>
<proteinExistence type="inferred from homology"/>
<feature type="non-terminal residue" evidence="8">
    <location>
        <position position="52"/>
    </location>
</feature>
<comment type="caution">
    <text evidence="8">The sequence shown here is derived from an EMBL/GenBank/DDBJ whole genome shotgun (WGS) entry which is preliminary data.</text>
</comment>
<dbReference type="Proteomes" id="UP001177140">
    <property type="component" value="Unassembled WGS sequence"/>
</dbReference>
<dbReference type="AlphaFoldDB" id="A0AA41SAR5"/>
<evidence type="ECO:0000256" key="3">
    <source>
        <dbReference type="ARBA" id="ARBA00022692"/>
    </source>
</evidence>
<dbReference type="GO" id="GO:0006952">
    <property type="term" value="P:defense response"/>
    <property type="evidence" value="ECO:0007669"/>
    <property type="project" value="UniProtKB-KW"/>
</dbReference>
<feature type="non-terminal residue" evidence="8">
    <location>
        <position position="1"/>
    </location>
</feature>
<keyword evidence="7" id="KW-0568">Pathogenesis-related protein</keyword>
<comment type="subcellular location">
    <subcellularLocation>
        <location evidence="1">Membrane</location>
        <topology evidence="1">Multi-pass membrane protein</topology>
    </subcellularLocation>
</comment>
<evidence type="ECO:0000313" key="9">
    <source>
        <dbReference type="Proteomes" id="UP001177140"/>
    </source>
</evidence>
<evidence type="ECO:0000256" key="6">
    <source>
        <dbReference type="ARBA" id="ARBA00023136"/>
    </source>
</evidence>
<comment type="similarity">
    <text evidence="2">Belongs to the MLO family.</text>
</comment>
<evidence type="ECO:0000256" key="4">
    <source>
        <dbReference type="ARBA" id="ARBA00022821"/>
    </source>
</evidence>
<keyword evidence="4" id="KW-0611">Plant defense</keyword>
<keyword evidence="6" id="KW-0472">Membrane</keyword>
<dbReference type="Pfam" id="PF03094">
    <property type="entry name" value="Mlo"/>
    <property type="match status" value="1"/>
</dbReference>
<gene>
    <name evidence="8" type="ORF">MKW94_022113</name>
</gene>
<evidence type="ECO:0000256" key="2">
    <source>
        <dbReference type="ARBA" id="ARBA00006574"/>
    </source>
</evidence>
<dbReference type="InterPro" id="IPR004326">
    <property type="entry name" value="Mlo"/>
</dbReference>
<accession>A0AA41SAR5</accession>
<evidence type="ECO:0000313" key="8">
    <source>
        <dbReference type="EMBL" id="MCL7029653.1"/>
    </source>
</evidence>
<evidence type="ECO:0000256" key="7">
    <source>
        <dbReference type="ARBA" id="ARBA00023265"/>
    </source>
</evidence>
<evidence type="ECO:0000256" key="5">
    <source>
        <dbReference type="ARBA" id="ARBA00022989"/>
    </source>
</evidence>
<keyword evidence="3" id="KW-0812">Transmembrane</keyword>
<protein>
    <submittedName>
        <fullName evidence="8">Uncharacterized protein</fullName>
    </submittedName>
</protein>